<dbReference type="Proteomes" id="UP001501074">
    <property type="component" value="Unassembled WGS sequence"/>
</dbReference>
<accession>A0ABP7AQR3</accession>
<comment type="caution">
    <text evidence="3">The sequence shown here is derived from an EMBL/GenBank/DDBJ whole genome shotgun (WGS) entry which is preliminary data.</text>
</comment>
<dbReference type="Gene3D" id="3.40.50.850">
    <property type="entry name" value="Isochorismatase-like"/>
    <property type="match status" value="1"/>
</dbReference>
<evidence type="ECO:0000313" key="3">
    <source>
        <dbReference type="EMBL" id="GAA3638226.1"/>
    </source>
</evidence>
<dbReference type="PANTHER" id="PTHR43540">
    <property type="entry name" value="PEROXYUREIDOACRYLATE/UREIDOACRYLATE AMIDOHYDROLASE-RELATED"/>
    <property type="match status" value="1"/>
</dbReference>
<dbReference type="EMBL" id="BAAAZO010000012">
    <property type="protein sequence ID" value="GAA3638226.1"/>
    <property type="molecule type" value="Genomic_DNA"/>
</dbReference>
<organism evidence="3 4">
    <name type="scientific">Kineosporia mesophila</name>
    <dbReference type="NCBI Taxonomy" id="566012"/>
    <lineage>
        <taxon>Bacteria</taxon>
        <taxon>Bacillati</taxon>
        <taxon>Actinomycetota</taxon>
        <taxon>Actinomycetes</taxon>
        <taxon>Kineosporiales</taxon>
        <taxon>Kineosporiaceae</taxon>
        <taxon>Kineosporia</taxon>
    </lineage>
</organism>
<name>A0ABP7AQR3_9ACTN</name>
<sequence>MTSRALIVVDVQQEYFDGPLEIQYPPRDEALAQILRAITVARSAGLPVVYVQHQAPAGSPVFVEGSAGWQLHPQIEASAAGSKRVSKVNGSVYAGTDLAAWLRAEGVDTVTLVGFMTHNCDLASSVESEGLGFAAEILIDASGTTHLANAAGHVAARDLHATLMTVLNANFAAVGTVDAWTSAVASGTPLPKDDLVSSALAGRQKFSS</sequence>
<keyword evidence="4" id="KW-1185">Reference proteome</keyword>
<dbReference type="SUPFAM" id="SSF52499">
    <property type="entry name" value="Isochorismatase-like hydrolases"/>
    <property type="match status" value="1"/>
</dbReference>
<proteinExistence type="predicted"/>
<dbReference type="InterPro" id="IPR000868">
    <property type="entry name" value="Isochorismatase-like_dom"/>
</dbReference>
<dbReference type="GO" id="GO:0016787">
    <property type="term" value="F:hydrolase activity"/>
    <property type="evidence" value="ECO:0007669"/>
    <property type="project" value="UniProtKB-KW"/>
</dbReference>
<protein>
    <submittedName>
        <fullName evidence="3">Cysteine hydrolase family protein</fullName>
    </submittedName>
</protein>
<feature type="domain" description="Isochorismatase-like" evidence="2">
    <location>
        <begin position="5"/>
        <end position="176"/>
    </location>
</feature>
<evidence type="ECO:0000259" key="2">
    <source>
        <dbReference type="Pfam" id="PF00857"/>
    </source>
</evidence>
<dbReference type="PANTHER" id="PTHR43540:SF6">
    <property type="entry name" value="ISOCHORISMATASE-LIKE DOMAIN-CONTAINING PROTEIN"/>
    <property type="match status" value="1"/>
</dbReference>
<gene>
    <name evidence="3" type="ORF">GCM10022223_66510</name>
</gene>
<keyword evidence="1 3" id="KW-0378">Hydrolase</keyword>
<evidence type="ECO:0000313" key="4">
    <source>
        <dbReference type="Proteomes" id="UP001501074"/>
    </source>
</evidence>
<dbReference type="InterPro" id="IPR036380">
    <property type="entry name" value="Isochorismatase-like_sf"/>
</dbReference>
<dbReference type="Pfam" id="PF00857">
    <property type="entry name" value="Isochorismatase"/>
    <property type="match status" value="1"/>
</dbReference>
<dbReference type="RefSeq" id="WP_231481481.1">
    <property type="nucleotide sequence ID" value="NZ_BAAAZO010000012.1"/>
</dbReference>
<evidence type="ECO:0000256" key="1">
    <source>
        <dbReference type="ARBA" id="ARBA00022801"/>
    </source>
</evidence>
<dbReference type="InterPro" id="IPR050272">
    <property type="entry name" value="Isochorismatase-like_hydrls"/>
</dbReference>
<dbReference type="CDD" id="cd01014">
    <property type="entry name" value="nicotinamidase_related"/>
    <property type="match status" value="1"/>
</dbReference>
<reference evidence="4" key="1">
    <citation type="journal article" date="2019" name="Int. J. Syst. Evol. Microbiol.">
        <title>The Global Catalogue of Microorganisms (GCM) 10K type strain sequencing project: providing services to taxonomists for standard genome sequencing and annotation.</title>
        <authorList>
            <consortium name="The Broad Institute Genomics Platform"/>
            <consortium name="The Broad Institute Genome Sequencing Center for Infectious Disease"/>
            <person name="Wu L."/>
            <person name="Ma J."/>
        </authorList>
    </citation>
    <scope>NUCLEOTIDE SEQUENCE [LARGE SCALE GENOMIC DNA]</scope>
    <source>
        <strain evidence="4">JCM 16902</strain>
    </source>
</reference>